<protein>
    <submittedName>
        <fullName evidence="1">Uncharacterized protein</fullName>
    </submittedName>
</protein>
<dbReference type="AlphaFoldDB" id="A0A0V1BL85"/>
<accession>A0A0V1BL85</accession>
<dbReference type="OrthoDB" id="10374480at2759"/>
<comment type="caution">
    <text evidence="1">The sequence shown here is derived from an EMBL/GenBank/DDBJ whole genome shotgun (WGS) entry which is preliminary data.</text>
</comment>
<evidence type="ECO:0000313" key="1">
    <source>
        <dbReference type="EMBL" id="KRY37551.1"/>
    </source>
</evidence>
<reference evidence="1 2" key="1">
    <citation type="submission" date="2015-01" db="EMBL/GenBank/DDBJ databases">
        <title>Evolution of Trichinella species and genotypes.</title>
        <authorList>
            <person name="Korhonen P.K."/>
            <person name="Edoardo P."/>
            <person name="Giuseppe L.R."/>
            <person name="Gasser R.B."/>
        </authorList>
    </citation>
    <scope>NUCLEOTIDE SEQUENCE [LARGE SCALE GENOMIC DNA]</scope>
    <source>
        <strain evidence="1">ISS3</strain>
    </source>
</reference>
<organism evidence="1 2">
    <name type="scientific">Trichinella spiralis</name>
    <name type="common">Trichina worm</name>
    <dbReference type="NCBI Taxonomy" id="6334"/>
    <lineage>
        <taxon>Eukaryota</taxon>
        <taxon>Metazoa</taxon>
        <taxon>Ecdysozoa</taxon>
        <taxon>Nematoda</taxon>
        <taxon>Enoplea</taxon>
        <taxon>Dorylaimia</taxon>
        <taxon>Trichinellida</taxon>
        <taxon>Trichinellidae</taxon>
        <taxon>Trichinella</taxon>
    </lineage>
</organism>
<dbReference type="InParanoid" id="A0A0V1BL85"/>
<keyword evidence="2" id="KW-1185">Reference proteome</keyword>
<name>A0A0V1BL85_TRISP</name>
<gene>
    <name evidence="1" type="ORF">T01_3592</name>
</gene>
<dbReference type="Proteomes" id="UP000054776">
    <property type="component" value="Unassembled WGS sequence"/>
</dbReference>
<dbReference type="EMBL" id="JYDH01000032">
    <property type="protein sequence ID" value="KRY37551.1"/>
    <property type="molecule type" value="Genomic_DNA"/>
</dbReference>
<evidence type="ECO:0000313" key="2">
    <source>
        <dbReference type="Proteomes" id="UP000054776"/>
    </source>
</evidence>
<sequence>MSFLARERVVCACGVENFKVGSIANKRKFQIVPFNAMIFDLSKHCLIVRVLLQFCVYSHLVSLKSVEETVFEKKGAAKSETGSSVLFMSVKGLLESSDSGEDGLEEIASHWRSETHQFNRIDRKLSKARAVSKLRLNALNPFLVDVRVTGTAFKHNIKQISEHKQLTTLNNVDYHKVATAELLPLRSVIAVNIVYSDACLSYFCLPCCAAKPFLSTLKPREWPPFASRPNLIRTAIYHQIRLLHEMNSDRYDCRSSKYSSETVHSFDLRNERRDRPSTVSVCNLEQNASQLERTQSIQTFSLANWIFLFPILTVLSILL</sequence>
<proteinExistence type="predicted"/>